<proteinExistence type="predicted"/>
<sequence length="164" mass="18834">MLRNDLRSIRHGWQERLTIPKHPTWLAGKMDDTSKLTEKEIIRAERNSGIVSGKLREIQKHPTWLAGKMDDTSKLTEKEIIRAERNSGIVNGKLREIQKHPTWLAGKMDDTSKLTEKEIIRAERNSGIVNGKLREIQIQAGLSALEDAIKARFEDFKQIRSDLI</sequence>
<gene>
    <name evidence="1" type="ORF">L2E82_34447</name>
</gene>
<dbReference type="Proteomes" id="UP001055811">
    <property type="component" value="Linkage Group LG06"/>
</dbReference>
<evidence type="ECO:0000313" key="2">
    <source>
        <dbReference type="Proteomes" id="UP001055811"/>
    </source>
</evidence>
<name>A0ACB9BM83_CICIN</name>
<evidence type="ECO:0000313" key="1">
    <source>
        <dbReference type="EMBL" id="KAI3723100.1"/>
    </source>
</evidence>
<dbReference type="EMBL" id="CM042014">
    <property type="protein sequence ID" value="KAI3723100.1"/>
    <property type="molecule type" value="Genomic_DNA"/>
</dbReference>
<reference evidence="2" key="1">
    <citation type="journal article" date="2022" name="Mol. Ecol. Resour.">
        <title>The genomes of chicory, endive, great burdock and yacon provide insights into Asteraceae palaeo-polyploidization history and plant inulin production.</title>
        <authorList>
            <person name="Fan W."/>
            <person name="Wang S."/>
            <person name="Wang H."/>
            <person name="Wang A."/>
            <person name="Jiang F."/>
            <person name="Liu H."/>
            <person name="Zhao H."/>
            <person name="Xu D."/>
            <person name="Zhang Y."/>
        </authorList>
    </citation>
    <scope>NUCLEOTIDE SEQUENCE [LARGE SCALE GENOMIC DNA]</scope>
    <source>
        <strain evidence="2">cv. Punajuju</strain>
    </source>
</reference>
<keyword evidence="2" id="KW-1185">Reference proteome</keyword>
<protein>
    <submittedName>
        <fullName evidence="1">Uncharacterized protein</fullName>
    </submittedName>
</protein>
<accession>A0ACB9BM83</accession>
<comment type="caution">
    <text evidence="1">The sequence shown here is derived from an EMBL/GenBank/DDBJ whole genome shotgun (WGS) entry which is preliminary data.</text>
</comment>
<organism evidence="1 2">
    <name type="scientific">Cichorium intybus</name>
    <name type="common">Chicory</name>
    <dbReference type="NCBI Taxonomy" id="13427"/>
    <lineage>
        <taxon>Eukaryota</taxon>
        <taxon>Viridiplantae</taxon>
        <taxon>Streptophyta</taxon>
        <taxon>Embryophyta</taxon>
        <taxon>Tracheophyta</taxon>
        <taxon>Spermatophyta</taxon>
        <taxon>Magnoliopsida</taxon>
        <taxon>eudicotyledons</taxon>
        <taxon>Gunneridae</taxon>
        <taxon>Pentapetalae</taxon>
        <taxon>asterids</taxon>
        <taxon>campanulids</taxon>
        <taxon>Asterales</taxon>
        <taxon>Asteraceae</taxon>
        <taxon>Cichorioideae</taxon>
        <taxon>Cichorieae</taxon>
        <taxon>Cichoriinae</taxon>
        <taxon>Cichorium</taxon>
    </lineage>
</organism>
<reference evidence="1 2" key="2">
    <citation type="journal article" date="2022" name="Mol. Ecol. Resour.">
        <title>The genomes of chicory, endive, great burdock and yacon provide insights into Asteraceae paleo-polyploidization history and plant inulin production.</title>
        <authorList>
            <person name="Fan W."/>
            <person name="Wang S."/>
            <person name="Wang H."/>
            <person name="Wang A."/>
            <person name="Jiang F."/>
            <person name="Liu H."/>
            <person name="Zhao H."/>
            <person name="Xu D."/>
            <person name="Zhang Y."/>
        </authorList>
    </citation>
    <scope>NUCLEOTIDE SEQUENCE [LARGE SCALE GENOMIC DNA]</scope>
    <source>
        <strain evidence="2">cv. Punajuju</strain>
        <tissue evidence="1">Leaves</tissue>
    </source>
</reference>